<proteinExistence type="predicted"/>
<accession>A0ABR3JHN3</accession>
<dbReference type="InterPro" id="IPR032675">
    <property type="entry name" value="LRR_dom_sf"/>
</dbReference>
<keyword evidence="2" id="KW-1185">Reference proteome</keyword>
<sequence>MSGNSEQEAQSFSMPNRLWEMILRGSPDLEQLHFLPYQTRPMVTMPLLTGSFPKLRSLTLGNSGFPPSIDAEGHGVFAEFLASHLSLAELALIGSNPPSNPWRFATHHSSLRRIRRISCNVEFAIMLRNAGDAAHITEMCLDVSMPISSETGPWDDLLKQMTSLVSLKLIAGHSCYLLFLLGTCVPLVHFEAERLELPITFRTMANISNALKFPSLAQLKTLVLSFGNGALSKFSDHDIQEHARCIFRANPRLCMLTLKYNNRREGFPDHLMQQGVFERLWVENTIAVREVNYIRGYAATKRYRLAL</sequence>
<dbReference type="Proteomes" id="UP001556367">
    <property type="component" value="Unassembled WGS sequence"/>
</dbReference>
<gene>
    <name evidence="1" type="ORF">HGRIS_003835</name>
</gene>
<dbReference type="Gene3D" id="3.80.10.10">
    <property type="entry name" value="Ribonuclease Inhibitor"/>
    <property type="match status" value="1"/>
</dbReference>
<evidence type="ECO:0000313" key="2">
    <source>
        <dbReference type="Proteomes" id="UP001556367"/>
    </source>
</evidence>
<organism evidence="1 2">
    <name type="scientific">Hohenbuehelia grisea</name>
    <dbReference type="NCBI Taxonomy" id="104357"/>
    <lineage>
        <taxon>Eukaryota</taxon>
        <taxon>Fungi</taxon>
        <taxon>Dikarya</taxon>
        <taxon>Basidiomycota</taxon>
        <taxon>Agaricomycotina</taxon>
        <taxon>Agaricomycetes</taxon>
        <taxon>Agaricomycetidae</taxon>
        <taxon>Agaricales</taxon>
        <taxon>Pleurotineae</taxon>
        <taxon>Pleurotaceae</taxon>
        <taxon>Hohenbuehelia</taxon>
    </lineage>
</organism>
<name>A0ABR3JHN3_9AGAR</name>
<dbReference type="EMBL" id="JASNQZ010000007">
    <property type="protein sequence ID" value="KAL0954902.1"/>
    <property type="molecule type" value="Genomic_DNA"/>
</dbReference>
<protein>
    <submittedName>
        <fullName evidence="1">Uncharacterized protein</fullName>
    </submittedName>
</protein>
<reference evidence="2" key="1">
    <citation type="submission" date="2024-06" db="EMBL/GenBank/DDBJ databases">
        <title>Multi-omics analyses provide insights into the biosynthesis of the anticancer antibiotic pleurotin in Hohenbuehelia grisea.</title>
        <authorList>
            <person name="Weaver J.A."/>
            <person name="Alberti F."/>
        </authorList>
    </citation>
    <scope>NUCLEOTIDE SEQUENCE [LARGE SCALE GENOMIC DNA]</scope>
    <source>
        <strain evidence="2">T-177</strain>
    </source>
</reference>
<evidence type="ECO:0000313" key="1">
    <source>
        <dbReference type="EMBL" id="KAL0954902.1"/>
    </source>
</evidence>
<dbReference type="SUPFAM" id="SSF52047">
    <property type="entry name" value="RNI-like"/>
    <property type="match status" value="1"/>
</dbReference>
<comment type="caution">
    <text evidence="1">The sequence shown here is derived from an EMBL/GenBank/DDBJ whole genome shotgun (WGS) entry which is preliminary data.</text>
</comment>